<dbReference type="PANTHER" id="PTHR43731">
    <property type="entry name" value="RHOMBOID PROTEASE"/>
    <property type="match status" value="1"/>
</dbReference>
<dbReference type="EMBL" id="JBHSGG010000028">
    <property type="protein sequence ID" value="MFC4728457.1"/>
    <property type="molecule type" value="Genomic_DNA"/>
</dbReference>
<evidence type="ECO:0000313" key="10">
    <source>
        <dbReference type="Proteomes" id="UP001595892"/>
    </source>
</evidence>
<keyword evidence="10" id="KW-1185">Reference proteome</keyword>
<sequence>MLILPLDRPLTRETFPWTTALLVLLNVLVFCVLQAGDGPAEARAEAFRSASGLAAQETEAYRRHLDETGGTLRGPRGGADLPEPLRDRLQARLADIDPRFQARLARGELLAPDETALWAGRRAEYEALAGRSTTWRFAQRSSDPSPLRMLTAAFLHGDLPHLLGNMLFLGLVGMLVEGVVGAWRTLLLYVLGALGAGMASLAWRWGEVGVGLGASGAVSAFMGAYCVLWGLRRVRFFYWFVVVFDYVRAPAIVLLPVWLAWEVYNLLANPDAGVGFDAHAGGLLTGAALALVVRYTGGTRTGFMDAPARAQEDEAAWNAAQAALGRMAPTEAEALLLPLAARRPERIDVQVALYRCARYAGTAARARERAAAVLALTAPDPAARAQQMEVVEDAARAGLLPEPPVLLAFAARLIEAAQPAAAARVLGTSAGEDPASARLWLRLALAREAAGDAAYRETLEILLARFPATPEAGKARFLLDAAASP</sequence>
<feature type="transmembrane region" description="Helical" evidence="7">
    <location>
        <begin position="210"/>
        <end position="231"/>
    </location>
</feature>
<feature type="domain" description="Peptidase S54 rhomboid" evidence="8">
    <location>
        <begin position="147"/>
        <end position="294"/>
    </location>
</feature>
<evidence type="ECO:0000256" key="1">
    <source>
        <dbReference type="ARBA" id="ARBA00004141"/>
    </source>
</evidence>
<dbReference type="PANTHER" id="PTHR43731:SF14">
    <property type="entry name" value="PRESENILIN-ASSOCIATED RHOMBOID-LIKE PROTEIN, MITOCHONDRIAL"/>
    <property type="match status" value="1"/>
</dbReference>
<evidence type="ECO:0000256" key="7">
    <source>
        <dbReference type="SAM" id="Phobius"/>
    </source>
</evidence>
<gene>
    <name evidence="9" type="ORF">ACFO3Q_09785</name>
</gene>
<dbReference type="EC" id="3.4.21.-" evidence="9"/>
<keyword evidence="6 7" id="KW-0472">Membrane</keyword>
<feature type="transmembrane region" description="Helical" evidence="7">
    <location>
        <begin position="162"/>
        <end position="180"/>
    </location>
</feature>
<dbReference type="InterPro" id="IPR022764">
    <property type="entry name" value="Peptidase_S54_rhomboid_dom"/>
</dbReference>
<dbReference type="Gene3D" id="1.20.1540.10">
    <property type="entry name" value="Rhomboid-like"/>
    <property type="match status" value="1"/>
</dbReference>
<dbReference type="Proteomes" id="UP001595892">
    <property type="component" value="Unassembled WGS sequence"/>
</dbReference>
<dbReference type="RefSeq" id="WP_377004490.1">
    <property type="nucleotide sequence ID" value="NZ_JBHSGG010000028.1"/>
</dbReference>
<proteinExistence type="inferred from homology"/>
<protein>
    <submittedName>
        <fullName evidence="9">Rhomboid family intramembrane serine protease</fullName>
        <ecNumber evidence="9">3.4.21.-</ecNumber>
    </submittedName>
</protein>
<evidence type="ECO:0000313" key="9">
    <source>
        <dbReference type="EMBL" id="MFC4728457.1"/>
    </source>
</evidence>
<keyword evidence="4 9" id="KW-0378">Hydrolase</keyword>
<evidence type="ECO:0000256" key="2">
    <source>
        <dbReference type="ARBA" id="ARBA00009045"/>
    </source>
</evidence>
<feature type="transmembrane region" description="Helical" evidence="7">
    <location>
        <begin position="186"/>
        <end position="203"/>
    </location>
</feature>
<accession>A0ABV9NJG8</accession>
<keyword evidence="3 7" id="KW-0812">Transmembrane</keyword>
<dbReference type="GO" id="GO:0008233">
    <property type="term" value="F:peptidase activity"/>
    <property type="evidence" value="ECO:0007669"/>
    <property type="project" value="UniProtKB-KW"/>
</dbReference>
<dbReference type="InterPro" id="IPR035952">
    <property type="entry name" value="Rhomboid-like_sf"/>
</dbReference>
<dbReference type="SUPFAM" id="SSF144091">
    <property type="entry name" value="Rhomboid-like"/>
    <property type="match status" value="1"/>
</dbReference>
<dbReference type="Pfam" id="PF01694">
    <property type="entry name" value="Rhomboid"/>
    <property type="match status" value="1"/>
</dbReference>
<reference evidence="10" key="1">
    <citation type="journal article" date="2019" name="Int. J. Syst. Evol. Microbiol.">
        <title>The Global Catalogue of Microorganisms (GCM) 10K type strain sequencing project: providing services to taxonomists for standard genome sequencing and annotation.</title>
        <authorList>
            <consortium name="The Broad Institute Genomics Platform"/>
            <consortium name="The Broad Institute Genome Sequencing Center for Infectious Disease"/>
            <person name="Wu L."/>
            <person name="Ma J."/>
        </authorList>
    </citation>
    <scope>NUCLEOTIDE SEQUENCE [LARGE SCALE GENOMIC DNA]</scope>
    <source>
        <strain evidence="10">CGMCC 1.13574</strain>
    </source>
</reference>
<dbReference type="GO" id="GO:0006508">
    <property type="term" value="P:proteolysis"/>
    <property type="evidence" value="ECO:0007669"/>
    <property type="project" value="UniProtKB-KW"/>
</dbReference>
<feature type="transmembrane region" description="Helical" evidence="7">
    <location>
        <begin position="237"/>
        <end position="261"/>
    </location>
</feature>
<dbReference type="InterPro" id="IPR050925">
    <property type="entry name" value="Rhomboid_protease_S54"/>
</dbReference>
<organism evidence="9 10">
    <name type="scientific">Coralloluteibacterium thermophilum</name>
    <dbReference type="NCBI Taxonomy" id="2707049"/>
    <lineage>
        <taxon>Bacteria</taxon>
        <taxon>Pseudomonadati</taxon>
        <taxon>Pseudomonadota</taxon>
        <taxon>Gammaproteobacteria</taxon>
        <taxon>Lysobacterales</taxon>
        <taxon>Lysobacteraceae</taxon>
        <taxon>Coralloluteibacterium</taxon>
    </lineage>
</organism>
<keyword evidence="5 7" id="KW-1133">Transmembrane helix</keyword>
<evidence type="ECO:0000256" key="4">
    <source>
        <dbReference type="ARBA" id="ARBA00022801"/>
    </source>
</evidence>
<keyword evidence="9" id="KW-0645">Protease</keyword>
<comment type="caution">
    <text evidence="9">The sequence shown here is derived from an EMBL/GenBank/DDBJ whole genome shotgun (WGS) entry which is preliminary data.</text>
</comment>
<comment type="similarity">
    <text evidence="2">Belongs to the peptidase S54 family.</text>
</comment>
<evidence type="ECO:0000259" key="8">
    <source>
        <dbReference type="Pfam" id="PF01694"/>
    </source>
</evidence>
<name>A0ABV9NJG8_9GAMM</name>
<evidence type="ECO:0000256" key="6">
    <source>
        <dbReference type="ARBA" id="ARBA00023136"/>
    </source>
</evidence>
<comment type="subcellular location">
    <subcellularLocation>
        <location evidence="1">Membrane</location>
        <topology evidence="1">Multi-pass membrane protein</topology>
    </subcellularLocation>
</comment>
<evidence type="ECO:0000256" key="5">
    <source>
        <dbReference type="ARBA" id="ARBA00022989"/>
    </source>
</evidence>
<evidence type="ECO:0000256" key="3">
    <source>
        <dbReference type="ARBA" id="ARBA00022692"/>
    </source>
</evidence>